<evidence type="ECO:0000313" key="2">
    <source>
        <dbReference type="Proteomes" id="UP000276133"/>
    </source>
</evidence>
<proteinExistence type="predicted"/>
<name>A0A3M7QR95_BRAPC</name>
<dbReference type="EMBL" id="REGN01005395">
    <property type="protein sequence ID" value="RNA13495.1"/>
    <property type="molecule type" value="Genomic_DNA"/>
</dbReference>
<dbReference type="AlphaFoldDB" id="A0A3M7QR95"/>
<gene>
    <name evidence="1" type="ORF">BpHYR1_010296</name>
</gene>
<organism evidence="1 2">
    <name type="scientific">Brachionus plicatilis</name>
    <name type="common">Marine rotifer</name>
    <name type="synonym">Brachionus muelleri</name>
    <dbReference type="NCBI Taxonomy" id="10195"/>
    <lineage>
        <taxon>Eukaryota</taxon>
        <taxon>Metazoa</taxon>
        <taxon>Spiralia</taxon>
        <taxon>Gnathifera</taxon>
        <taxon>Rotifera</taxon>
        <taxon>Eurotatoria</taxon>
        <taxon>Monogononta</taxon>
        <taxon>Pseudotrocha</taxon>
        <taxon>Ploima</taxon>
        <taxon>Brachionidae</taxon>
        <taxon>Brachionus</taxon>
    </lineage>
</organism>
<accession>A0A3M7QR95</accession>
<sequence length="78" mass="9092">MISRQLKNASNQARSNYEMTIIDKCKNKPKRINRDRVMSLKDDMDNLVTDKLPLANILNTELRSAFRIDDESIIPELE</sequence>
<keyword evidence="2" id="KW-1185">Reference proteome</keyword>
<reference evidence="1 2" key="1">
    <citation type="journal article" date="2018" name="Sci. Rep.">
        <title>Genomic signatures of local adaptation to the degree of environmental predictability in rotifers.</title>
        <authorList>
            <person name="Franch-Gras L."/>
            <person name="Hahn C."/>
            <person name="Garcia-Roger E.M."/>
            <person name="Carmona M.J."/>
            <person name="Serra M."/>
            <person name="Gomez A."/>
        </authorList>
    </citation>
    <scope>NUCLEOTIDE SEQUENCE [LARGE SCALE GENOMIC DNA]</scope>
    <source>
        <strain evidence="1">HYR1</strain>
    </source>
</reference>
<comment type="caution">
    <text evidence="1">The sequence shown here is derived from an EMBL/GenBank/DDBJ whole genome shotgun (WGS) entry which is preliminary data.</text>
</comment>
<dbReference type="Proteomes" id="UP000276133">
    <property type="component" value="Unassembled WGS sequence"/>
</dbReference>
<evidence type="ECO:0000313" key="1">
    <source>
        <dbReference type="EMBL" id="RNA13495.1"/>
    </source>
</evidence>
<protein>
    <submittedName>
        <fullName evidence="1">Uncharacterized protein</fullName>
    </submittedName>
</protein>